<feature type="compositionally biased region" description="Low complexity" evidence="3">
    <location>
        <begin position="1"/>
        <end position="15"/>
    </location>
</feature>
<sequence length="325" mass="35695">MSGYNDNNNNNNNNNQPTDRGLFTGLYDKISGVSTQSTQWDGNYGNQNQNQGGYNQGGYNQGGYNQGQNQPGYNNNQGGYNQGGYNQGGYNQGQNQGGYNQGGGFAGGCVPPPNQNQGSYQGNATGSGTQNNQYPVVPKSNFGDDNIRYGSKISLKHVSSGRFLASWNSPYNSGSGQQQITCNQWNAGEPEFWQVLPPVQPTQAPGTNVTYNSVIRLKHIQTTKHLHSHPNVQSPISQLQEVSGFGSDTQGDDNDLWIIEKFDYNGQKPSGNWNCNEPIALKHLKTNQYLFSHERNYQLCGLTQNEVACSGSGRDENNKWNVVFH</sequence>
<dbReference type="PANTHER" id="PTHR46809:SF2">
    <property type="entry name" value="GH21273P"/>
    <property type="match status" value="1"/>
</dbReference>
<dbReference type="PANTHER" id="PTHR46809">
    <property type="entry name" value="STROMAL CELL-DERIVED FACTOR 2-LIKE PROTEIN"/>
    <property type="match status" value="1"/>
</dbReference>
<proteinExistence type="predicted"/>
<feature type="domain" description="MIR" evidence="4">
    <location>
        <begin position="270"/>
        <end position="325"/>
    </location>
</feature>
<dbReference type="PROSITE" id="PS50919">
    <property type="entry name" value="MIR"/>
    <property type="match status" value="3"/>
</dbReference>
<dbReference type="InterPro" id="IPR016093">
    <property type="entry name" value="MIR_motif"/>
</dbReference>
<feature type="compositionally biased region" description="Low complexity" evidence="3">
    <location>
        <begin position="42"/>
        <end position="53"/>
    </location>
</feature>
<feature type="compositionally biased region" description="Low complexity" evidence="3">
    <location>
        <begin position="66"/>
        <end position="79"/>
    </location>
</feature>
<keyword evidence="6" id="KW-1185">Reference proteome</keyword>
<feature type="region of interest" description="Disordered" evidence="3">
    <location>
        <begin position="38"/>
        <end position="136"/>
    </location>
</feature>
<accession>A0A137P9B0</accession>
<protein>
    <recommendedName>
        <fullName evidence="4">MIR domain-containing protein</fullName>
    </recommendedName>
</protein>
<evidence type="ECO:0000313" key="6">
    <source>
        <dbReference type="Proteomes" id="UP000070444"/>
    </source>
</evidence>
<dbReference type="InterPro" id="IPR036300">
    <property type="entry name" value="MIR_dom_sf"/>
</dbReference>
<dbReference type="Gene3D" id="2.80.10.50">
    <property type="match status" value="1"/>
</dbReference>
<organism evidence="5 6">
    <name type="scientific">Conidiobolus coronatus (strain ATCC 28846 / CBS 209.66 / NRRL 28638)</name>
    <name type="common">Delacroixia coronata</name>
    <dbReference type="NCBI Taxonomy" id="796925"/>
    <lineage>
        <taxon>Eukaryota</taxon>
        <taxon>Fungi</taxon>
        <taxon>Fungi incertae sedis</taxon>
        <taxon>Zoopagomycota</taxon>
        <taxon>Entomophthoromycotina</taxon>
        <taxon>Entomophthoromycetes</taxon>
        <taxon>Entomophthorales</taxon>
        <taxon>Ancylistaceae</taxon>
        <taxon>Conidiobolus</taxon>
    </lineage>
</organism>
<reference evidence="5 6" key="1">
    <citation type="journal article" date="2015" name="Genome Biol. Evol.">
        <title>Phylogenomic analyses indicate that early fungi evolved digesting cell walls of algal ancestors of land plants.</title>
        <authorList>
            <person name="Chang Y."/>
            <person name="Wang S."/>
            <person name="Sekimoto S."/>
            <person name="Aerts A.L."/>
            <person name="Choi C."/>
            <person name="Clum A."/>
            <person name="LaButti K.M."/>
            <person name="Lindquist E.A."/>
            <person name="Yee Ngan C."/>
            <person name="Ohm R.A."/>
            <person name="Salamov A.A."/>
            <person name="Grigoriev I.V."/>
            <person name="Spatafora J.W."/>
            <person name="Berbee M.L."/>
        </authorList>
    </citation>
    <scope>NUCLEOTIDE SEQUENCE [LARGE SCALE GENOMIC DNA]</scope>
    <source>
        <strain evidence="5 6">NRRL 28638</strain>
    </source>
</reference>
<feature type="domain" description="MIR" evidence="4">
    <location>
        <begin position="144"/>
        <end position="198"/>
    </location>
</feature>
<feature type="compositionally biased region" description="Polar residues" evidence="3">
    <location>
        <begin position="115"/>
        <end position="134"/>
    </location>
</feature>
<keyword evidence="2" id="KW-0677">Repeat</keyword>
<name>A0A137P9B0_CONC2</name>
<evidence type="ECO:0000313" key="5">
    <source>
        <dbReference type="EMBL" id="KXN71579.1"/>
    </source>
</evidence>
<dbReference type="OrthoDB" id="5588846at2759"/>
<dbReference type="Pfam" id="PF02815">
    <property type="entry name" value="MIR"/>
    <property type="match status" value="1"/>
</dbReference>
<dbReference type="Proteomes" id="UP000070444">
    <property type="component" value="Unassembled WGS sequence"/>
</dbReference>
<evidence type="ECO:0000256" key="1">
    <source>
        <dbReference type="ARBA" id="ARBA00022729"/>
    </source>
</evidence>
<feature type="region of interest" description="Disordered" evidence="3">
    <location>
        <begin position="1"/>
        <end position="24"/>
    </location>
</feature>
<dbReference type="SMART" id="SM00472">
    <property type="entry name" value="MIR"/>
    <property type="match status" value="3"/>
</dbReference>
<dbReference type="AlphaFoldDB" id="A0A137P9B0"/>
<dbReference type="STRING" id="796925.A0A137P9B0"/>
<dbReference type="SUPFAM" id="SSF82109">
    <property type="entry name" value="MIR domain"/>
    <property type="match status" value="1"/>
</dbReference>
<feature type="compositionally biased region" description="Gly residues" evidence="3">
    <location>
        <begin position="80"/>
        <end position="107"/>
    </location>
</feature>
<dbReference type="EMBL" id="KQ964472">
    <property type="protein sequence ID" value="KXN71579.1"/>
    <property type="molecule type" value="Genomic_DNA"/>
</dbReference>
<evidence type="ECO:0000256" key="2">
    <source>
        <dbReference type="ARBA" id="ARBA00022737"/>
    </source>
</evidence>
<evidence type="ECO:0000256" key="3">
    <source>
        <dbReference type="SAM" id="MobiDB-lite"/>
    </source>
</evidence>
<evidence type="ECO:0000259" key="4">
    <source>
        <dbReference type="PROSITE" id="PS50919"/>
    </source>
</evidence>
<feature type="domain" description="MIR" evidence="4">
    <location>
        <begin position="206"/>
        <end position="262"/>
    </location>
</feature>
<keyword evidence="1" id="KW-0732">Signal</keyword>
<feature type="compositionally biased region" description="Gly residues" evidence="3">
    <location>
        <begin position="54"/>
        <end position="65"/>
    </location>
</feature>
<gene>
    <name evidence="5" type="ORF">CONCODRAFT_69742</name>
</gene>